<name>A0A4V6CSJ9_9ACTN</name>
<comment type="caution">
    <text evidence="2">The sequence shown here is derived from an EMBL/GenBank/DDBJ whole genome shotgun (WGS) entry which is preliminary data.</text>
</comment>
<gene>
    <name evidence="2" type="ORF">FDO65_10195</name>
</gene>
<proteinExistence type="predicted"/>
<sequence>MAEKVWSYDGTGWSSSVPVDGTGTGGAATILDVQLAVANRAKVDSNGNVLTGDGSVVATQTFVDQRIAEALAQNPSVPDNIQQQLDSKVSNTALSNIQYTLIVPLGETGPSTRPAEAGNRPILQKGGPMPLPWIDRSKGDDWLGVLNA</sequence>
<reference evidence="2 3" key="1">
    <citation type="submission" date="2019-05" db="EMBL/GenBank/DDBJ databases">
        <title>Nakamurella sp. N5BH11, whole genome shotgun sequence.</title>
        <authorList>
            <person name="Tuo L."/>
        </authorList>
    </citation>
    <scope>NUCLEOTIDE SEQUENCE [LARGE SCALE GENOMIC DNA]</scope>
    <source>
        <strain evidence="2 3">N5BH11</strain>
    </source>
</reference>
<protein>
    <submittedName>
        <fullName evidence="2">Uncharacterized protein</fullName>
    </submittedName>
</protein>
<dbReference type="EMBL" id="SZZH01000001">
    <property type="protein sequence ID" value="TKV61885.1"/>
    <property type="molecule type" value="Genomic_DNA"/>
</dbReference>
<evidence type="ECO:0000313" key="3">
    <source>
        <dbReference type="Proteomes" id="UP000306985"/>
    </source>
</evidence>
<evidence type="ECO:0000313" key="2">
    <source>
        <dbReference type="EMBL" id="TKV61885.1"/>
    </source>
</evidence>
<dbReference type="Proteomes" id="UP000306985">
    <property type="component" value="Unassembled WGS sequence"/>
</dbReference>
<dbReference type="RefSeq" id="WP_137449190.1">
    <property type="nucleotide sequence ID" value="NZ_SZZH01000001.1"/>
</dbReference>
<accession>A0A4V6CSJ9</accession>
<dbReference type="AlphaFoldDB" id="A0A4V6CSJ9"/>
<keyword evidence="3" id="KW-1185">Reference proteome</keyword>
<feature type="region of interest" description="Disordered" evidence="1">
    <location>
        <begin position="108"/>
        <end position="133"/>
    </location>
</feature>
<organism evidence="2 3">
    <name type="scientific">Nakamurella flava</name>
    <dbReference type="NCBI Taxonomy" id="2576308"/>
    <lineage>
        <taxon>Bacteria</taxon>
        <taxon>Bacillati</taxon>
        <taxon>Actinomycetota</taxon>
        <taxon>Actinomycetes</taxon>
        <taxon>Nakamurellales</taxon>
        <taxon>Nakamurellaceae</taxon>
        <taxon>Nakamurella</taxon>
    </lineage>
</organism>
<evidence type="ECO:0000256" key="1">
    <source>
        <dbReference type="SAM" id="MobiDB-lite"/>
    </source>
</evidence>